<evidence type="ECO:0000313" key="2">
    <source>
        <dbReference type="Proteomes" id="UP000095287"/>
    </source>
</evidence>
<keyword evidence="2" id="KW-1185">Reference proteome</keyword>
<dbReference type="Pfam" id="PF18701">
    <property type="entry name" value="DUF5641"/>
    <property type="match status" value="1"/>
</dbReference>
<protein>
    <submittedName>
        <fullName evidence="3">DUF5641 domain-containing protein</fullName>
    </submittedName>
</protein>
<sequence>MNFTITTDYEEGSFYRENVQLSTRDQTVEALRSSIRRTDRAWELWHKEYLTSLRDYHKLQQGQTTRRPPAEGEIVLIIEDDLPRNSWLLAKIENLIPGKDGQVRDVEVRLPSGNVVKRPINLLAPMEIRCLPDKLDSQKDASSTQSVPQRLL</sequence>
<dbReference type="InterPro" id="IPR040676">
    <property type="entry name" value="DUF5641"/>
</dbReference>
<dbReference type="WBParaSite" id="L893_g20788.t1">
    <property type="protein sequence ID" value="L893_g20788.t1"/>
    <property type="gene ID" value="L893_g20788"/>
</dbReference>
<organism evidence="2 3">
    <name type="scientific">Steinernema glaseri</name>
    <dbReference type="NCBI Taxonomy" id="37863"/>
    <lineage>
        <taxon>Eukaryota</taxon>
        <taxon>Metazoa</taxon>
        <taxon>Ecdysozoa</taxon>
        <taxon>Nematoda</taxon>
        <taxon>Chromadorea</taxon>
        <taxon>Rhabditida</taxon>
        <taxon>Tylenchina</taxon>
        <taxon>Panagrolaimomorpha</taxon>
        <taxon>Strongyloidoidea</taxon>
        <taxon>Steinernematidae</taxon>
        <taxon>Steinernema</taxon>
    </lineage>
</organism>
<name>A0A1I7YYF9_9BILA</name>
<evidence type="ECO:0000313" key="3">
    <source>
        <dbReference type="WBParaSite" id="L893_g20788.t1"/>
    </source>
</evidence>
<dbReference type="PANTHER" id="PTHR47331">
    <property type="entry name" value="PHD-TYPE DOMAIN-CONTAINING PROTEIN"/>
    <property type="match status" value="1"/>
</dbReference>
<reference evidence="3" key="1">
    <citation type="submission" date="2016-11" db="UniProtKB">
        <authorList>
            <consortium name="WormBaseParasite"/>
        </authorList>
    </citation>
    <scope>IDENTIFICATION</scope>
</reference>
<dbReference type="Proteomes" id="UP000095287">
    <property type="component" value="Unplaced"/>
</dbReference>
<proteinExistence type="predicted"/>
<feature type="domain" description="DUF5641" evidence="1">
    <location>
        <begin position="38"/>
        <end position="125"/>
    </location>
</feature>
<accession>A0A1I7YYF9</accession>
<dbReference type="AlphaFoldDB" id="A0A1I7YYF9"/>
<evidence type="ECO:0000259" key="1">
    <source>
        <dbReference type="Pfam" id="PF18701"/>
    </source>
</evidence>